<dbReference type="Proteomes" id="UP000318081">
    <property type="component" value="Chromosome"/>
</dbReference>
<keyword evidence="2" id="KW-0812">Transmembrane</keyword>
<feature type="transmembrane region" description="Helical" evidence="2">
    <location>
        <begin position="109"/>
        <end position="137"/>
    </location>
</feature>
<feature type="region of interest" description="Disordered" evidence="1">
    <location>
        <begin position="174"/>
        <end position="197"/>
    </location>
</feature>
<organism evidence="3 4">
    <name type="scientific">Stieleria magnilauensis</name>
    <dbReference type="NCBI Taxonomy" id="2527963"/>
    <lineage>
        <taxon>Bacteria</taxon>
        <taxon>Pseudomonadati</taxon>
        <taxon>Planctomycetota</taxon>
        <taxon>Planctomycetia</taxon>
        <taxon>Pirellulales</taxon>
        <taxon>Pirellulaceae</taxon>
        <taxon>Stieleria</taxon>
    </lineage>
</organism>
<evidence type="ECO:0008006" key="5">
    <source>
        <dbReference type="Google" id="ProtNLM"/>
    </source>
</evidence>
<dbReference type="RefSeq" id="WP_145209659.1">
    <property type="nucleotide sequence ID" value="NZ_CP036432.1"/>
</dbReference>
<evidence type="ECO:0000256" key="1">
    <source>
        <dbReference type="SAM" id="MobiDB-lite"/>
    </source>
</evidence>
<keyword evidence="4" id="KW-1185">Reference proteome</keyword>
<gene>
    <name evidence="3" type="ORF">TBK1r_21070</name>
</gene>
<keyword evidence="2" id="KW-0472">Membrane</keyword>
<evidence type="ECO:0000313" key="4">
    <source>
        <dbReference type="Proteomes" id="UP000318081"/>
    </source>
</evidence>
<accession>A0ABX5XN27</accession>
<dbReference type="EMBL" id="CP036432">
    <property type="protein sequence ID" value="QDV83172.1"/>
    <property type="molecule type" value="Genomic_DNA"/>
</dbReference>
<proteinExistence type="predicted"/>
<evidence type="ECO:0000313" key="3">
    <source>
        <dbReference type="EMBL" id="QDV83172.1"/>
    </source>
</evidence>
<keyword evidence="2" id="KW-1133">Transmembrane helix</keyword>
<feature type="transmembrane region" description="Helical" evidence="2">
    <location>
        <begin position="20"/>
        <end position="38"/>
    </location>
</feature>
<reference evidence="3 4" key="1">
    <citation type="submission" date="2019-02" db="EMBL/GenBank/DDBJ databases">
        <title>Deep-cultivation of Planctomycetes and their phenomic and genomic characterization uncovers novel biology.</title>
        <authorList>
            <person name="Wiegand S."/>
            <person name="Jogler M."/>
            <person name="Boedeker C."/>
            <person name="Pinto D."/>
            <person name="Vollmers J."/>
            <person name="Rivas-Marin E."/>
            <person name="Kohn T."/>
            <person name="Peeters S.H."/>
            <person name="Heuer A."/>
            <person name="Rast P."/>
            <person name="Oberbeckmann S."/>
            <person name="Bunk B."/>
            <person name="Jeske O."/>
            <person name="Meyerdierks A."/>
            <person name="Storesund J.E."/>
            <person name="Kallscheuer N."/>
            <person name="Luecker S."/>
            <person name="Lage O.M."/>
            <person name="Pohl T."/>
            <person name="Merkel B.J."/>
            <person name="Hornburger P."/>
            <person name="Mueller R.-W."/>
            <person name="Bruemmer F."/>
            <person name="Labrenz M."/>
            <person name="Spormann A.M."/>
            <person name="Op den Camp H."/>
            <person name="Overmann J."/>
            <person name="Amann R."/>
            <person name="Jetten M.S.M."/>
            <person name="Mascher T."/>
            <person name="Medema M.H."/>
            <person name="Devos D.P."/>
            <person name="Kaster A.-K."/>
            <person name="Ovreas L."/>
            <person name="Rohde M."/>
            <person name="Galperin M.Y."/>
            <person name="Jogler C."/>
        </authorList>
    </citation>
    <scope>NUCLEOTIDE SEQUENCE [LARGE SCALE GENOMIC DNA]</scope>
    <source>
        <strain evidence="3 4">TBK1r</strain>
    </source>
</reference>
<name>A0ABX5XN27_9BACT</name>
<feature type="transmembrane region" description="Helical" evidence="2">
    <location>
        <begin position="50"/>
        <end position="74"/>
    </location>
</feature>
<protein>
    <recommendedName>
        <fullName evidence="5">Yip1 domain protein</fullName>
    </recommendedName>
</protein>
<feature type="transmembrane region" description="Helical" evidence="2">
    <location>
        <begin position="80"/>
        <end position="97"/>
    </location>
</feature>
<sequence length="197" mass="20829">MTDFSAQPFAAFSQSISFNSTLGLVVIVGAVLVTIASYQRCILWFGDATPGYVACFGWILGISVSNFILVFAFSALMGPAGGRVLLVFACFLAVYWTSCAAKCGLMQSIFILFAHSIFSGLGTVLIFWAAVVFQYLVVTTEQPVTSSATATPVMLQPVDASTAANPVGLPPVQPVSGHDSPSQRRAVPGTKANPFFQ</sequence>
<evidence type="ECO:0000256" key="2">
    <source>
        <dbReference type="SAM" id="Phobius"/>
    </source>
</evidence>